<dbReference type="AlphaFoldDB" id="A0A7L5BL67"/>
<protein>
    <submittedName>
        <fullName evidence="1">Uncharacterized protein</fullName>
    </submittedName>
</protein>
<evidence type="ECO:0000313" key="3">
    <source>
        <dbReference type="EMBL" id="QIB41582.1"/>
    </source>
</evidence>
<accession>A0A7L5BL67</accession>
<evidence type="ECO:0000313" key="2">
    <source>
        <dbReference type="EMBL" id="QIB41555.1"/>
    </source>
</evidence>
<evidence type="ECO:0000313" key="1">
    <source>
        <dbReference type="EMBL" id="QIB39631.1"/>
    </source>
</evidence>
<evidence type="ECO:0000313" key="4">
    <source>
        <dbReference type="Proteomes" id="UP000464865"/>
    </source>
</evidence>
<dbReference type="EMBL" id="CP048634">
    <property type="protein sequence ID" value="QIB39631.1"/>
    <property type="molecule type" value="Genomic_DNA"/>
</dbReference>
<dbReference type="Proteomes" id="UP000464865">
    <property type="component" value="Plasmid p2"/>
</dbReference>
<sequence length="54" mass="6144">MIGTICRRLLETLAGAILDRERLVQVNEDGTFQRIYRQLSSAIGVCVLWHSLDL</sequence>
<dbReference type="Proteomes" id="UP000464865">
    <property type="component" value="Plasmid p6"/>
</dbReference>
<dbReference type="EMBL" id="CP048638">
    <property type="protein sequence ID" value="QIB41555.1"/>
    <property type="molecule type" value="Genomic_DNA"/>
</dbReference>
<dbReference type="KEGG" id="roy:G3A56_27700"/>
<organism evidence="1 4">
    <name type="scientific">Rhizobium oryzihabitans</name>
    <dbReference type="NCBI Taxonomy" id="2267833"/>
    <lineage>
        <taxon>Bacteria</taxon>
        <taxon>Pseudomonadati</taxon>
        <taxon>Pseudomonadota</taxon>
        <taxon>Alphaproteobacteria</taxon>
        <taxon>Hyphomicrobiales</taxon>
        <taxon>Rhizobiaceae</taxon>
        <taxon>Rhizobium/Agrobacterium group</taxon>
        <taxon>Rhizobium</taxon>
    </lineage>
</organism>
<geneLocation type="plasmid" evidence="1 4">
    <name>p2</name>
</geneLocation>
<reference evidence="1 4" key="1">
    <citation type="submission" date="2020-02" db="EMBL/GenBank/DDBJ databases">
        <title>Plant-Promoting Endophytic Bacterium Rhizobium oryzihabitans sp. nov., Isolated from the Root of Rice.</title>
        <authorList>
            <person name="zhao J."/>
            <person name="Zhang G."/>
        </authorList>
    </citation>
    <scope>NUCLEOTIDE SEQUENCE [LARGE SCALE GENOMIC DNA]</scope>
    <source>
        <strain evidence="1 4">M15</strain>
        <plasmid evidence="1 4">p2</plasmid>
        <plasmid evidence="2 4">p6</plasmid>
        <plasmid evidence="3 4">p7</plasmid>
    </source>
</reference>
<keyword evidence="4" id="KW-1185">Reference proteome</keyword>
<dbReference type="RefSeq" id="WP_164056736.1">
    <property type="nucleotide sequence ID" value="NZ_CP048634.1"/>
</dbReference>
<name>A0A7L5BL67_9HYPH</name>
<geneLocation type="plasmid" evidence="3 4">
    <name>p7</name>
</geneLocation>
<keyword evidence="1" id="KW-0614">Plasmid</keyword>
<dbReference type="EMBL" id="CP048639">
    <property type="protein sequence ID" value="QIB41582.1"/>
    <property type="molecule type" value="Genomic_DNA"/>
</dbReference>
<proteinExistence type="predicted"/>
<gene>
    <name evidence="1" type="ORF">G3A56_16850</name>
    <name evidence="2" type="ORF">G3A56_27555</name>
    <name evidence="3" type="ORF">G3A56_27700</name>
</gene>
<dbReference type="KEGG" id="roy:G3A56_27555"/>
<dbReference type="Proteomes" id="UP000464865">
    <property type="component" value="Plasmid p7"/>
</dbReference>
<geneLocation type="plasmid" evidence="2 4">
    <name>p6</name>
</geneLocation>
<dbReference type="KEGG" id="roy:G3A56_16850"/>